<accession>A0ACB9F0A8</accession>
<name>A0ACB9F0A8_CICIN</name>
<protein>
    <submittedName>
        <fullName evidence="1">Uncharacterized protein</fullName>
    </submittedName>
</protein>
<gene>
    <name evidence="1" type="ORF">L2E82_14767</name>
</gene>
<sequence>MKLMEFDDRIHQENNQQPNASSSLNTIEYYLDDHSGSNAITSAQSMSYAKLAGLQPIYRLYTQNITEETQLKALTTSWPSRRHSSRQPVFTRTPLLSNYASYQPARVRMAAS</sequence>
<keyword evidence="2" id="KW-1185">Reference proteome</keyword>
<evidence type="ECO:0000313" key="2">
    <source>
        <dbReference type="Proteomes" id="UP001055811"/>
    </source>
</evidence>
<dbReference type="EMBL" id="CM042011">
    <property type="protein sequence ID" value="KAI3764753.1"/>
    <property type="molecule type" value="Genomic_DNA"/>
</dbReference>
<proteinExistence type="predicted"/>
<reference evidence="1 2" key="2">
    <citation type="journal article" date="2022" name="Mol. Ecol. Resour.">
        <title>The genomes of chicory, endive, great burdock and yacon provide insights into Asteraceae paleo-polyploidization history and plant inulin production.</title>
        <authorList>
            <person name="Fan W."/>
            <person name="Wang S."/>
            <person name="Wang H."/>
            <person name="Wang A."/>
            <person name="Jiang F."/>
            <person name="Liu H."/>
            <person name="Zhao H."/>
            <person name="Xu D."/>
            <person name="Zhang Y."/>
        </authorList>
    </citation>
    <scope>NUCLEOTIDE SEQUENCE [LARGE SCALE GENOMIC DNA]</scope>
    <source>
        <strain evidence="2">cv. Punajuju</strain>
        <tissue evidence="1">Leaves</tissue>
    </source>
</reference>
<reference evidence="2" key="1">
    <citation type="journal article" date="2022" name="Mol. Ecol. Resour.">
        <title>The genomes of chicory, endive, great burdock and yacon provide insights into Asteraceae palaeo-polyploidization history and plant inulin production.</title>
        <authorList>
            <person name="Fan W."/>
            <person name="Wang S."/>
            <person name="Wang H."/>
            <person name="Wang A."/>
            <person name="Jiang F."/>
            <person name="Liu H."/>
            <person name="Zhao H."/>
            <person name="Xu D."/>
            <person name="Zhang Y."/>
        </authorList>
    </citation>
    <scope>NUCLEOTIDE SEQUENCE [LARGE SCALE GENOMIC DNA]</scope>
    <source>
        <strain evidence="2">cv. Punajuju</strain>
    </source>
</reference>
<dbReference type="Proteomes" id="UP001055811">
    <property type="component" value="Linkage Group LG03"/>
</dbReference>
<evidence type="ECO:0000313" key="1">
    <source>
        <dbReference type="EMBL" id="KAI3764753.1"/>
    </source>
</evidence>
<comment type="caution">
    <text evidence="1">The sequence shown here is derived from an EMBL/GenBank/DDBJ whole genome shotgun (WGS) entry which is preliminary data.</text>
</comment>
<organism evidence="1 2">
    <name type="scientific">Cichorium intybus</name>
    <name type="common">Chicory</name>
    <dbReference type="NCBI Taxonomy" id="13427"/>
    <lineage>
        <taxon>Eukaryota</taxon>
        <taxon>Viridiplantae</taxon>
        <taxon>Streptophyta</taxon>
        <taxon>Embryophyta</taxon>
        <taxon>Tracheophyta</taxon>
        <taxon>Spermatophyta</taxon>
        <taxon>Magnoliopsida</taxon>
        <taxon>eudicotyledons</taxon>
        <taxon>Gunneridae</taxon>
        <taxon>Pentapetalae</taxon>
        <taxon>asterids</taxon>
        <taxon>campanulids</taxon>
        <taxon>Asterales</taxon>
        <taxon>Asteraceae</taxon>
        <taxon>Cichorioideae</taxon>
        <taxon>Cichorieae</taxon>
        <taxon>Cichoriinae</taxon>
        <taxon>Cichorium</taxon>
    </lineage>
</organism>